<sequence length="379" mass="44098">MGIALRKNDTNIASGDTLAMMIQKKGNKDNISKKSKNLIVNEIKRLIQANSEESLKLLNEGRLSLTSIGSDKIKCKLRKYFPNDIRKVNNNPITMEAKYIDDNIKTSRVEVVKKLTPRTIEKKSEEKVNNNIEVVDKKLNNQDIEETDPINIDVELQLKIALATNSSIKEVKQYVKLYLSEKEVEEDETQECLKHIDKLNKNQGSYIVKETIENVLKNISSNEKDPKWISRVFIERLKCELNRTEHHTHDKATSTTDLRNLEVDNILNEIRLNDERKLTTPMELKKIINEAVERRYLSEINLVEVKSLLRKMKRDEISEVYSSAIGYLKYGINFPVGSNDEKKINKIIHEIENPSVKHRILNFFIDMKFKILRIYNNLF</sequence>
<organism evidence="1 2">
    <name type="scientific">Providencia rettgeri</name>
    <dbReference type="NCBI Taxonomy" id="587"/>
    <lineage>
        <taxon>Bacteria</taxon>
        <taxon>Pseudomonadati</taxon>
        <taxon>Pseudomonadota</taxon>
        <taxon>Gammaproteobacteria</taxon>
        <taxon>Enterobacterales</taxon>
        <taxon>Morganellaceae</taxon>
        <taxon>Providencia</taxon>
    </lineage>
</organism>
<proteinExistence type="predicted"/>
<name>A0AAW6UCE2_PRORE</name>
<protein>
    <submittedName>
        <fullName evidence="1">Uncharacterized protein</fullName>
    </submittedName>
</protein>
<comment type="caution">
    <text evidence="1">The sequence shown here is derived from an EMBL/GenBank/DDBJ whole genome shotgun (WGS) entry which is preliminary data.</text>
</comment>
<dbReference type="AlphaFoldDB" id="A0AAW6UCE2"/>
<gene>
    <name evidence="1" type="ORF">OGX73_03860</name>
</gene>
<dbReference type="RefSeq" id="WP_196732376.1">
    <property type="nucleotide sequence ID" value="NZ_JADSTA010000016.1"/>
</dbReference>
<evidence type="ECO:0000313" key="1">
    <source>
        <dbReference type="EMBL" id="MDI9091752.1"/>
    </source>
</evidence>
<reference evidence="1" key="1">
    <citation type="submission" date="2022-10" db="EMBL/GenBank/DDBJ databases">
        <title>Bacterial isolates recovered from the One Health project in Brazil.</title>
        <authorList>
            <person name="Valiatti T.B."/>
            <person name="Santos F."/>
            <person name="Cayo R."/>
            <person name="Gales A.C."/>
        </authorList>
    </citation>
    <scope>NUCLEOTIDE SEQUENCE</scope>
    <source>
        <strain evidence="1">PVR188</strain>
    </source>
</reference>
<evidence type="ECO:0000313" key="2">
    <source>
        <dbReference type="Proteomes" id="UP001159001"/>
    </source>
</evidence>
<accession>A0AAW6UCE2</accession>
<dbReference type="EMBL" id="JAOWIN010000002">
    <property type="protein sequence ID" value="MDI9091752.1"/>
    <property type="molecule type" value="Genomic_DNA"/>
</dbReference>
<dbReference type="Proteomes" id="UP001159001">
    <property type="component" value="Unassembled WGS sequence"/>
</dbReference>